<evidence type="ECO:0008006" key="3">
    <source>
        <dbReference type="Google" id="ProtNLM"/>
    </source>
</evidence>
<gene>
    <name evidence="1" type="ORF">SELMODRAFT_427884</name>
</gene>
<dbReference type="Proteomes" id="UP000001514">
    <property type="component" value="Unassembled WGS sequence"/>
</dbReference>
<dbReference type="Gramene" id="EFJ09685">
    <property type="protein sequence ID" value="EFJ09685"/>
    <property type="gene ID" value="SELMODRAFT_427884"/>
</dbReference>
<keyword evidence="2" id="KW-1185">Reference proteome</keyword>
<dbReference type="KEGG" id="smo:SELMODRAFT_427884"/>
<reference evidence="1 2" key="1">
    <citation type="journal article" date="2011" name="Science">
        <title>The Selaginella genome identifies genetic changes associated with the evolution of vascular plants.</title>
        <authorList>
            <person name="Banks J.A."/>
            <person name="Nishiyama T."/>
            <person name="Hasebe M."/>
            <person name="Bowman J.L."/>
            <person name="Gribskov M."/>
            <person name="dePamphilis C."/>
            <person name="Albert V.A."/>
            <person name="Aono N."/>
            <person name="Aoyama T."/>
            <person name="Ambrose B.A."/>
            <person name="Ashton N.W."/>
            <person name="Axtell M.J."/>
            <person name="Barker E."/>
            <person name="Barker M.S."/>
            <person name="Bennetzen J.L."/>
            <person name="Bonawitz N.D."/>
            <person name="Chapple C."/>
            <person name="Cheng C."/>
            <person name="Correa L.G."/>
            <person name="Dacre M."/>
            <person name="DeBarry J."/>
            <person name="Dreyer I."/>
            <person name="Elias M."/>
            <person name="Engstrom E.M."/>
            <person name="Estelle M."/>
            <person name="Feng L."/>
            <person name="Finet C."/>
            <person name="Floyd S.K."/>
            <person name="Frommer W.B."/>
            <person name="Fujita T."/>
            <person name="Gramzow L."/>
            <person name="Gutensohn M."/>
            <person name="Harholt J."/>
            <person name="Hattori M."/>
            <person name="Heyl A."/>
            <person name="Hirai T."/>
            <person name="Hiwatashi Y."/>
            <person name="Ishikawa M."/>
            <person name="Iwata M."/>
            <person name="Karol K.G."/>
            <person name="Koehler B."/>
            <person name="Kolukisaoglu U."/>
            <person name="Kubo M."/>
            <person name="Kurata T."/>
            <person name="Lalonde S."/>
            <person name="Li K."/>
            <person name="Li Y."/>
            <person name="Litt A."/>
            <person name="Lyons E."/>
            <person name="Manning G."/>
            <person name="Maruyama T."/>
            <person name="Michael T.P."/>
            <person name="Mikami K."/>
            <person name="Miyazaki S."/>
            <person name="Morinaga S."/>
            <person name="Murata T."/>
            <person name="Mueller-Roeber B."/>
            <person name="Nelson D.R."/>
            <person name="Obara M."/>
            <person name="Oguri Y."/>
            <person name="Olmstead R.G."/>
            <person name="Onodera N."/>
            <person name="Petersen B.L."/>
            <person name="Pils B."/>
            <person name="Prigge M."/>
            <person name="Rensing S.A."/>
            <person name="Riano-Pachon D.M."/>
            <person name="Roberts A.W."/>
            <person name="Sato Y."/>
            <person name="Scheller H.V."/>
            <person name="Schulz B."/>
            <person name="Schulz C."/>
            <person name="Shakirov E.V."/>
            <person name="Shibagaki N."/>
            <person name="Shinohara N."/>
            <person name="Shippen D.E."/>
            <person name="Soerensen I."/>
            <person name="Sotooka R."/>
            <person name="Sugimoto N."/>
            <person name="Sugita M."/>
            <person name="Sumikawa N."/>
            <person name="Tanurdzic M."/>
            <person name="Theissen G."/>
            <person name="Ulvskov P."/>
            <person name="Wakazuki S."/>
            <person name="Weng J.K."/>
            <person name="Willats W.W."/>
            <person name="Wipf D."/>
            <person name="Wolf P.G."/>
            <person name="Yang L."/>
            <person name="Zimmer A.D."/>
            <person name="Zhu Q."/>
            <person name="Mitros T."/>
            <person name="Hellsten U."/>
            <person name="Loque D."/>
            <person name="Otillar R."/>
            <person name="Salamov A."/>
            <person name="Schmutz J."/>
            <person name="Shapiro H."/>
            <person name="Lindquist E."/>
            <person name="Lucas S."/>
            <person name="Rokhsar D."/>
            <person name="Grigoriev I.V."/>
        </authorList>
    </citation>
    <scope>NUCLEOTIDE SEQUENCE [LARGE SCALE GENOMIC DNA]</scope>
</reference>
<dbReference type="AlphaFoldDB" id="D8T107"/>
<dbReference type="OMA" id="SATMFMA"/>
<organism evidence="2">
    <name type="scientific">Selaginella moellendorffii</name>
    <name type="common">Spikemoss</name>
    <dbReference type="NCBI Taxonomy" id="88036"/>
    <lineage>
        <taxon>Eukaryota</taxon>
        <taxon>Viridiplantae</taxon>
        <taxon>Streptophyta</taxon>
        <taxon>Embryophyta</taxon>
        <taxon>Tracheophyta</taxon>
        <taxon>Lycopodiopsida</taxon>
        <taxon>Selaginellales</taxon>
        <taxon>Selaginellaceae</taxon>
        <taxon>Selaginella</taxon>
    </lineage>
</organism>
<name>D8T107_SELML</name>
<dbReference type="EMBL" id="GL377660">
    <property type="protein sequence ID" value="EFJ09685.1"/>
    <property type="molecule type" value="Genomic_DNA"/>
</dbReference>
<dbReference type="Gene3D" id="1.10.510.10">
    <property type="entry name" value="Transferase(Phosphotransferase) domain 1"/>
    <property type="match status" value="1"/>
</dbReference>
<dbReference type="HOGENOM" id="CLU_028901_2_0_1"/>
<evidence type="ECO:0000313" key="1">
    <source>
        <dbReference type="EMBL" id="EFJ09685.1"/>
    </source>
</evidence>
<accession>D8T107</accession>
<evidence type="ECO:0000313" key="2">
    <source>
        <dbReference type="Proteomes" id="UP000001514"/>
    </source>
</evidence>
<proteinExistence type="predicted"/>
<protein>
    <recommendedName>
        <fullName evidence="3">Fungal-type protein kinase domain-containing protein</fullName>
    </recommendedName>
</protein>
<dbReference type="InParanoid" id="D8T107"/>
<dbReference type="SUPFAM" id="SSF56112">
    <property type="entry name" value="Protein kinase-like (PK-like)"/>
    <property type="match status" value="1"/>
</dbReference>
<dbReference type="InterPro" id="IPR011009">
    <property type="entry name" value="Kinase-like_dom_sf"/>
</dbReference>
<sequence>MDDVFSTPVCIVYVHPAEERGRNVDDLRAKLAFRAVPSDIKNSGDLVNWLKTVLKVDAVLSSKGWMEIPTPDPGAHLPPTFELHLRKVLFTDASDNSKEWARTVLQPFPFAVLDVAGLRRALEEPLPLPLPVGPATYATLDPSYATQFIPTNQYPAERISGCVTNFMNSRVALGMSENLLQSIWDSAFCNLWMELLYLSEITSIQFNRNVTDHSGASTTNVRPDLLLWILNRLCVKFEEKRATLEEAYQDLINKLGVLPPQYYEPVQWIVGVALAGPEMAGWAMRQGQTPDDLFGRLNMGSLRDKTTCLRLSINFLRIALTISSIYSKLNFLPRPFNVLPPAFYGSLSQITRTLRIVYPKVIKEIRPWSQHVAEGFTTTAFVTQAYGLGAVGLVSGVVKVRAERYNVVIQSVGYEQMISSEEDLWPAVQSALHGLHALHQGGLVHRDIRWKNILKLPASNGSWMLIDLETVWKTDCTPSCWLRAWDDNTLVDGVYTRSSDLYLVGRLMESFRDLSPEAKEFQAKLLRHEFLSAQEALHYLSR</sequence>